<dbReference type="InterPro" id="IPR000477">
    <property type="entry name" value="RT_dom"/>
</dbReference>
<dbReference type="Pfam" id="PF00078">
    <property type="entry name" value="RVT_1"/>
    <property type="match status" value="1"/>
</dbReference>
<dbReference type="GO" id="GO:0003676">
    <property type="term" value="F:nucleic acid binding"/>
    <property type="evidence" value="ECO:0007669"/>
    <property type="project" value="InterPro"/>
</dbReference>
<dbReference type="PANTHER" id="PTHR34047:SF10">
    <property type="entry name" value="GROUP II INTRON-ASSOCIATED OPEN READING FRAME"/>
    <property type="match status" value="1"/>
</dbReference>
<accession>L8P243</accession>
<sequence length="619" mass="71217">MKRSGDGTRTDGQVGRREGLMARRVSESRRSSRANGPEDVRIDWHSVDWAECEDHVRRLRRRIFKATQEGDLKKVRNLQKLMLRSRSNTLVSVRRVTQQSTGRKTAGIDGETALTPKERGRLADRIQRSENPWKARPVRRVFIPKANGKQRPLGIPVIIDRVLQNRVKNALEPEWEARFEPRSYGFRPGRGCHDAIEAIYNTMARKGATRLWVLDADLAAAFDRINHAKLLDALSMFPGRSMIRGWLRAGVVEEGRLMRTDEGTPQGGVISPLLLNVALHGMETAAGSRYRHAGAGNRGTFTARDAPVLVRYADDFVAMCRSEEEAHRVKSELAKWLEPRGLRFNEEKTRVVHVTQGFDFLGFGVRRYGEKLVIRPSKDAVERVRERLKTEVKALYGSNAGGVLRKLTPITRGWAAYYRTVVSSRVFADLDNYMWVLTYKWAKRAHPLKSKDWIVKRYFGRFNKVRQDRWVFGDRLSGAYLVKFSWTRIVRHTLVKGAASVDDPSLIEYWEKRRRRKAPPPMDKTSLSLAYRQRGLCPLCRQALIAGAEYEPDNPREWINWFAASKKMLNKHHFEYRRDGGSDEKKNLRLVHADCHRQLHAKDGRRSRKQEPVKPLGLA</sequence>
<dbReference type="PANTHER" id="PTHR34047">
    <property type="entry name" value="NUCLEAR INTRON MATURASE 1, MITOCHONDRIAL-RELATED"/>
    <property type="match status" value="1"/>
</dbReference>
<dbReference type="GO" id="GO:0004519">
    <property type="term" value="F:endonuclease activity"/>
    <property type="evidence" value="ECO:0007669"/>
    <property type="project" value="InterPro"/>
</dbReference>
<keyword evidence="3" id="KW-0808">Transferase</keyword>
<dbReference type="CDD" id="cd00085">
    <property type="entry name" value="HNHc"/>
    <property type="match status" value="1"/>
</dbReference>
<keyword evidence="3" id="KW-0695">RNA-directed DNA polymerase</keyword>
<dbReference type="GO" id="GO:0003964">
    <property type="term" value="F:RNA-directed DNA polymerase activity"/>
    <property type="evidence" value="ECO:0007669"/>
    <property type="project" value="UniProtKB-KW"/>
</dbReference>
<dbReference type="Proteomes" id="UP000011205">
    <property type="component" value="Unassembled WGS sequence"/>
</dbReference>
<name>L8P243_STRVR</name>
<dbReference type="AlphaFoldDB" id="L8P243"/>
<dbReference type="CDD" id="cd01651">
    <property type="entry name" value="RT_G2_intron"/>
    <property type="match status" value="1"/>
</dbReference>
<dbReference type="EMBL" id="AMLP01000296">
    <property type="protein sequence ID" value="ELS50229.1"/>
    <property type="molecule type" value="Genomic_DNA"/>
</dbReference>
<comment type="caution">
    <text evidence="3">The sequence shown here is derived from an EMBL/GenBank/DDBJ whole genome shotgun (WGS) entry which is preliminary data.</text>
</comment>
<evidence type="ECO:0000259" key="2">
    <source>
        <dbReference type="PROSITE" id="PS50878"/>
    </source>
</evidence>
<proteinExistence type="predicted"/>
<evidence type="ECO:0000256" key="1">
    <source>
        <dbReference type="SAM" id="MobiDB-lite"/>
    </source>
</evidence>
<dbReference type="Gene3D" id="1.10.30.50">
    <property type="match status" value="1"/>
</dbReference>
<gene>
    <name evidence="3" type="ORF">STVIR_8811</name>
</gene>
<organism evidence="3 4">
    <name type="scientific">Streptomyces viridochromogenes Tue57</name>
    <dbReference type="NCBI Taxonomy" id="1160705"/>
    <lineage>
        <taxon>Bacteria</taxon>
        <taxon>Bacillati</taxon>
        <taxon>Actinomycetota</taxon>
        <taxon>Actinomycetes</taxon>
        <taxon>Kitasatosporales</taxon>
        <taxon>Streptomycetaceae</taxon>
        <taxon>Streptomyces</taxon>
    </lineage>
</organism>
<dbReference type="InterPro" id="IPR002711">
    <property type="entry name" value="HNH"/>
</dbReference>
<dbReference type="GO" id="GO:0008270">
    <property type="term" value="F:zinc ion binding"/>
    <property type="evidence" value="ECO:0007669"/>
    <property type="project" value="InterPro"/>
</dbReference>
<dbReference type="InterPro" id="IPR025960">
    <property type="entry name" value="RVT_N"/>
</dbReference>
<dbReference type="PROSITE" id="PS50878">
    <property type="entry name" value="RT_POL"/>
    <property type="match status" value="1"/>
</dbReference>
<dbReference type="InterPro" id="IPR051083">
    <property type="entry name" value="GrpII_Intron_Splice-Mob/Def"/>
</dbReference>
<dbReference type="SUPFAM" id="SSF56672">
    <property type="entry name" value="DNA/RNA polymerases"/>
    <property type="match status" value="1"/>
</dbReference>
<evidence type="ECO:0000313" key="3">
    <source>
        <dbReference type="EMBL" id="ELS50229.1"/>
    </source>
</evidence>
<dbReference type="Pfam" id="PF08388">
    <property type="entry name" value="GIIM"/>
    <property type="match status" value="1"/>
</dbReference>
<dbReference type="InterPro" id="IPR013597">
    <property type="entry name" value="Mat_intron_G2"/>
</dbReference>
<dbReference type="InterPro" id="IPR043502">
    <property type="entry name" value="DNA/RNA_pol_sf"/>
</dbReference>
<feature type="region of interest" description="Disordered" evidence="1">
    <location>
        <begin position="1"/>
        <end position="37"/>
    </location>
</feature>
<protein>
    <submittedName>
        <fullName evidence="3">Putative RNA-directed DNA polymerase</fullName>
    </submittedName>
</protein>
<dbReference type="Pfam" id="PF01844">
    <property type="entry name" value="HNH"/>
    <property type="match status" value="1"/>
</dbReference>
<dbReference type="PATRIC" id="fig|1160705.3.peg.8706"/>
<dbReference type="InterPro" id="IPR030931">
    <property type="entry name" value="Group_II_RT_mat"/>
</dbReference>
<feature type="compositionally biased region" description="Basic and acidic residues" evidence="1">
    <location>
        <begin position="599"/>
        <end position="612"/>
    </location>
</feature>
<feature type="region of interest" description="Disordered" evidence="1">
    <location>
        <begin position="599"/>
        <end position="619"/>
    </location>
</feature>
<keyword evidence="3" id="KW-0548">Nucleotidyltransferase</keyword>
<dbReference type="Pfam" id="PF13655">
    <property type="entry name" value="RVT_N"/>
    <property type="match status" value="1"/>
</dbReference>
<reference evidence="3 4" key="1">
    <citation type="journal article" date="2013" name="Genome Announc.">
        <title>Draft Genome Sequence of Streptomyces viridochromogenes Strain Tu57, Producer of Avilamycin.</title>
        <authorList>
            <person name="Gruning B.A."/>
            <person name="Erxleben A."/>
            <person name="Hahnlein A."/>
            <person name="Gunther S."/>
        </authorList>
    </citation>
    <scope>NUCLEOTIDE SEQUENCE [LARGE SCALE GENOMIC DNA]</scope>
    <source>
        <strain evidence="3 4">Tue57</strain>
    </source>
</reference>
<dbReference type="NCBIfam" id="TIGR04416">
    <property type="entry name" value="group_II_RT_mat"/>
    <property type="match status" value="1"/>
</dbReference>
<dbReference type="InterPro" id="IPR003615">
    <property type="entry name" value="HNH_nuc"/>
</dbReference>
<evidence type="ECO:0000313" key="4">
    <source>
        <dbReference type="Proteomes" id="UP000011205"/>
    </source>
</evidence>
<feature type="domain" description="Reverse transcriptase" evidence="2">
    <location>
        <begin position="124"/>
        <end position="365"/>
    </location>
</feature>